<comment type="pathway">
    <text evidence="2 12">Cell wall biogenesis; peptidoglycan biosynthesis.</text>
</comment>
<accession>A0A174GPK8</accession>
<dbReference type="GO" id="GO:0005737">
    <property type="term" value="C:cytoplasm"/>
    <property type="evidence" value="ECO:0007669"/>
    <property type="project" value="UniProtKB-SubCell"/>
</dbReference>
<evidence type="ECO:0000313" key="14">
    <source>
        <dbReference type="EMBL" id="CUO62936.1"/>
    </source>
</evidence>
<comment type="subcellular location">
    <subcellularLocation>
        <location evidence="1 12">Cytoplasm</location>
    </subcellularLocation>
</comment>
<dbReference type="Pfam" id="PF00275">
    <property type="entry name" value="EPSP_synthase"/>
    <property type="match status" value="1"/>
</dbReference>
<feature type="modified residue" description="2-(S-cysteinyl)pyruvic acid O-phosphothioketal" evidence="12">
    <location>
        <position position="116"/>
    </location>
</feature>
<dbReference type="PANTHER" id="PTHR43783">
    <property type="entry name" value="UDP-N-ACETYLGLUCOSAMINE 1-CARBOXYVINYLTRANSFERASE"/>
    <property type="match status" value="1"/>
</dbReference>
<dbReference type="InterPro" id="IPR036968">
    <property type="entry name" value="Enolpyruvate_Tfrase_sf"/>
</dbReference>
<keyword evidence="6 12" id="KW-0133">Cell shape</keyword>
<evidence type="ECO:0000256" key="2">
    <source>
        <dbReference type="ARBA" id="ARBA00004752"/>
    </source>
</evidence>
<dbReference type="GO" id="GO:0008760">
    <property type="term" value="F:UDP-N-acetylglucosamine 1-carboxyvinyltransferase activity"/>
    <property type="evidence" value="ECO:0007669"/>
    <property type="project" value="UniProtKB-UniRule"/>
</dbReference>
<sequence>MSVIEVQGLTPLEGEIKIQGSKNAVLPMMAAAILHKGTTVIENVPRIQDVFCMLGILDSIGCKCRLEGNRLKIDASVVTETEIPKEFVKSMRSSIIVSGPLLGRMKRAVTSFPGGCSIGERPIDLHLTALDALGARVEEDGEELLVTANELTGADIYFPFPSVGATENALMAAVLADGVTVIHGAAREPEIEELCLFLIGMGARIHGVGSSTLFIEGVLSLHDSIFTVTGDRIVAGTYLCAAMAAEGCVTLTGIRPSHMEAVLRCAEEMGAAIQRYDDRISVTMTGRPAEYSVVTGPYPQFPTDLQSPMMAVMAAAEGTGRMEETVFEGRFGTVKELQKLGADIIIEDNRAEIRGLYPLTGAAVRARDLRGGAALVVAGLASRGVTQITDCSHIERGYEDICRDLKSLGAVIRGME</sequence>
<comment type="function">
    <text evidence="12">Cell wall formation. Adds enolpyruvyl to UDP-N-acetylglucosamine.</text>
</comment>
<dbReference type="NCBIfam" id="TIGR01072">
    <property type="entry name" value="murA"/>
    <property type="match status" value="1"/>
</dbReference>
<dbReference type="Gene3D" id="3.65.10.10">
    <property type="entry name" value="Enolpyruvate transferase domain"/>
    <property type="match status" value="2"/>
</dbReference>
<dbReference type="CDD" id="cd01555">
    <property type="entry name" value="UdpNAET"/>
    <property type="match status" value="1"/>
</dbReference>
<dbReference type="SUPFAM" id="SSF55205">
    <property type="entry name" value="EPT/RTPC-like"/>
    <property type="match status" value="1"/>
</dbReference>
<evidence type="ECO:0000256" key="6">
    <source>
        <dbReference type="ARBA" id="ARBA00022960"/>
    </source>
</evidence>
<evidence type="ECO:0000259" key="13">
    <source>
        <dbReference type="Pfam" id="PF00275"/>
    </source>
</evidence>
<dbReference type="Proteomes" id="UP000095651">
    <property type="component" value="Unassembled WGS sequence"/>
</dbReference>
<feature type="binding site" evidence="12">
    <location>
        <position position="304"/>
    </location>
    <ligand>
        <name>UDP-N-acetyl-alpha-D-glucosamine</name>
        <dbReference type="ChEBI" id="CHEBI:57705"/>
    </ligand>
</feature>
<organism evidence="14 15">
    <name type="scientific">Hungatella hathewayi</name>
    <dbReference type="NCBI Taxonomy" id="154046"/>
    <lineage>
        <taxon>Bacteria</taxon>
        <taxon>Bacillati</taxon>
        <taxon>Bacillota</taxon>
        <taxon>Clostridia</taxon>
        <taxon>Lachnospirales</taxon>
        <taxon>Lachnospiraceae</taxon>
        <taxon>Hungatella</taxon>
    </lineage>
</organism>
<feature type="binding site" evidence="12">
    <location>
        <begin position="121"/>
        <end position="125"/>
    </location>
    <ligand>
        <name>UDP-N-acetyl-alpha-D-glucosamine</name>
        <dbReference type="ChEBI" id="CHEBI:57705"/>
    </ligand>
</feature>
<keyword evidence="7 12" id="KW-0573">Peptidoglycan synthesis</keyword>
<evidence type="ECO:0000256" key="3">
    <source>
        <dbReference type="ARBA" id="ARBA00022490"/>
    </source>
</evidence>
<dbReference type="UniPathway" id="UPA00219"/>
<dbReference type="NCBIfam" id="NF006873">
    <property type="entry name" value="PRK09369.1"/>
    <property type="match status" value="1"/>
</dbReference>
<dbReference type="InterPro" id="IPR013792">
    <property type="entry name" value="RNA3'P_cycl/enolpyr_Trfase_a/b"/>
</dbReference>
<dbReference type="GO" id="GO:0009252">
    <property type="term" value="P:peptidoglycan biosynthetic process"/>
    <property type="evidence" value="ECO:0007669"/>
    <property type="project" value="UniProtKB-UniRule"/>
</dbReference>
<dbReference type="InterPro" id="IPR005750">
    <property type="entry name" value="UDP_GlcNAc_COvinyl_MurA"/>
</dbReference>
<dbReference type="GO" id="GO:0019277">
    <property type="term" value="P:UDP-N-acetylgalactosamine biosynthetic process"/>
    <property type="evidence" value="ECO:0007669"/>
    <property type="project" value="InterPro"/>
</dbReference>
<dbReference type="HAMAP" id="MF_00111">
    <property type="entry name" value="MurA"/>
    <property type="match status" value="1"/>
</dbReference>
<comment type="caution">
    <text evidence="12">Lacks conserved residue(s) required for the propagation of feature annotation.</text>
</comment>
<proteinExistence type="inferred from homology"/>
<dbReference type="RefSeq" id="WP_055656969.1">
    <property type="nucleotide sequence ID" value="NZ_CABIXC010000009.1"/>
</dbReference>
<evidence type="ECO:0000256" key="8">
    <source>
        <dbReference type="ARBA" id="ARBA00023306"/>
    </source>
</evidence>
<keyword evidence="12" id="KW-0670">Pyruvate</keyword>
<dbReference type="GO" id="GO:0071555">
    <property type="term" value="P:cell wall organization"/>
    <property type="evidence" value="ECO:0007669"/>
    <property type="project" value="UniProtKB-KW"/>
</dbReference>
<feature type="binding site" evidence="12">
    <location>
        <begin position="22"/>
        <end position="23"/>
    </location>
    <ligand>
        <name>phosphoenolpyruvate</name>
        <dbReference type="ChEBI" id="CHEBI:58702"/>
    </ligand>
</feature>
<evidence type="ECO:0000256" key="10">
    <source>
        <dbReference type="ARBA" id="ARBA00038367"/>
    </source>
</evidence>
<gene>
    <name evidence="14" type="primary">murAA</name>
    <name evidence="12" type="synonym">murA</name>
    <name evidence="14" type="ORF">ERS852407_03408</name>
</gene>
<feature type="binding site" evidence="12">
    <location>
        <position position="92"/>
    </location>
    <ligand>
        <name>UDP-N-acetyl-alpha-D-glucosamine</name>
        <dbReference type="ChEBI" id="CHEBI:57705"/>
    </ligand>
</feature>
<evidence type="ECO:0000256" key="5">
    <source>
        <dbReference type="ARBA" id="ARBA00022679"/>
    </source>
</evidence>
<dbReference type="PANTHER" id="PTHR43783:SF1">
    <property type="entry name" value="UDP-N-ACETYLGLUCOSAMINE 1-CARBOXYVINYLTRANSFERASE"/>
    <property type="match status" value="1"/>
</dbReference>
<comment type="catalytic activity">
    <reaction evidence="11 12">
        <text>phosphoenolpyruvate + UDP-N-acetyl-alpha-D-glucosamine = UDP-N-acetyl-3-O-(1-carboxyvinyl)-alpha-D-glucosamine + phosphate</text>
        <dbReference type="Rhea" id="RHEA:18681"/>
        <dbReference type="ChEBI" id="CHEBI:43474"/>
        <dbReference type="ChEBI" id="CHEBI:57705"/>
        <dbReference type="ChEBI" id="CHEBI:58702"/>
        <dbReference type="ChEBI" id="CHEBI:68483"/>
        <dbReference type="EC" id="2.5.1.7"/>
    </reaction>
</comment>
<evidence type="ECO:0000256" key="1">
    <source>
        <dbReference type="ARBA" id="ARBA00004496"/>
    </source>
</evidence>
<keyword evidence="5 12" id="KW-0808">Transferase</keyword>
<evidence type="ECO:0000256" key="9">
    <source>
        <dbReference type="ARBA" id="ARBA00023316"/>
    </source>
</evidence>
<dbReference type="GO" id="GO:0008360">
    <property type="term" value="P:regulation of cell shape"/>
    <property type="evidence" value="ECO:0007669"/>
    <property type="project" value="UniProtKB-KW"/>
</dbReference>
<evidence type="ECO:0000256" key="4">
    <source>
        <dbReference type="ARBA" id="ARBA00022618"/>
    </source>
</evidence>
<name>A0A174GPK8_9FIRM</name>
<keyword evidence="4 12" id="KW-0132">Cell division</keyword>
<keyword evidence="3 12" id="KW-0963">Cytoplasm</keyword>
<dbReference type="InterPro" id="IPR001986">
    <property type="entry name" value="Enolpyruvate_Tfrase_dom"/>
</dbReference>
<dbReference type="InterPro" id="IPR050068">
    <property type="entry name" value="MurA_subfamily"/>
</dbReference>
<dbReference type="EMBL" id="CYZE01000009">
    <property type="protein sequence ID" value="CUO62936.1"/>
    <property type="molecule type" value="Genomic_DNA"/>
</dbReference>
<dbReference type="EC" id="2.5.1.7" evidence="12"/>
<evidence type="ECO:0000313" key="15">
    <source>
        <dbReference type="Proteomes" id="UP000095651"/>
    </source>
</evidence>
<comment type="similarity">
    <text evidence="10 12">Belongs to the EPSP synthase family. MurA subfamily.</text>
</comment>
<evidence type="ECO:0000256" key="12">
    <source>
        <dbReference type="HAMAP-Rule" id="MF_00111"/>
    </source>
</evidence>
<evidence type="ECO:0000256" key="7">
    <source>
        <dbReference type="ARBA" id="ARBA00022984"/>
    </source>
</evidence>
<reference evidence="14 15" key="1">
    <citation type="submission" date="2015-09" db="EMBL/GenBank/DDBJ databases">
        <authorList>
            <consortium name="Pathogen Informatics"/>
        </authorList>
    </citation>
    <scope>NUCLEOTIDE SEQUENCE [LARGE SCALE GENOMIC DNA]</scope>
    <source>
        <strain evidence="14 15">2789STDY5608850</strain>
    </source>
</reference>
<dbReference type="AlphaFoldDB" id="A0A174GPK8"/>
<feature type="active site" description="Proton donor" evidence="12">
    <location>
        <position position="116"/>
    </location>
</feature>
<protein>
    <recommendedName>
        <fullName evidence="12">UDP-N-acetylglucosamine 1-carboxyvinyltransferase</fullName>
        <ecNumber evidence="12">2.5.1.7</ecNumber>
    </recommendedName>
    <alternativeName>
        <fullName evidence="12">Enoylpyruvate transferase</fullName>
    </alternativeName>
    <alternativeName>
        <fullName evidence="12">UDP-N-acetylglucosamine enolpyruvyl transferase</fullName>
        <shortName evidence="12">EPT</shortName>
    </alternativeName>
</protein>
<dbReference type="GO" id="GO:0051301">
    <property type="term" value="P:cell division"/>
    <property type="evidence" value="ECO:0007669"/>
    <property type="project" value="UniProtKB-KW"/>
</dbReference>
<feature type="binding site" evidence="12">
    <location>
        <position position="326"/>
    </location>
    <ligand>
        <name>UDP-N-acetyl-alpha-D-glucosamine</name>
        <dbReference type="ChEBI" id="CHEBI:57705"/>
    </ligand>
</feature>
<evidence type="ECO:0000256" key="11">
    <source>
        <dbReference type="ARBA" id="ARBA00047527"/>
    </source>
</evidence>
<keyword evidence="9 12" id="KW-0961">Cell wall biogenesis/degradation</keyword>
<keyword evidence="8 12" id="KW-0131">Cell cycle</keyword>
<feature type="domain" description="Enolpyruvate transferase" evidence="13">
    <location>
        <begin position="7"/>
        <end position="404"/>
    </location>
</feature>